<evidence type="ECO:0000256" key="6">
    <source>
        <dbReference type="SAM" id="Phobius"/>
    </source>
</evidence>
<feature type="transmembrane region" description="Helical" evidence="6">
    <location>
        <begin position="82"/>
        <end position="100"/>
    </location>
</feature>
<keyword evidence="3 6" id="KW-0812">Transmembrane</keyword>
<evidence type="ECO:0000313" key="8">
    <source>
        <dbReference type="EMBL" id="MFC4669336.1"/>
    </source>
</evidence>
<dbReference type="PANTHER" id="PTHR22911">
    <property type="entry name" value="ACYL-MALONYL CONDENSING ENZYME-RELATED"/>
    <property type="match status" value="1"/>
</dbReference>
<feature type="transmembrane region" description="Helical" evidence="6">
    <location>
        <begin position="12"/>
        <end position="31"/>
    </location>
</feature>
<evidence type="ECO:0000313" key="9">
    <source>
        <dbReference type="Proteomes" id="UP001595973"/>
    </source>
</evidence>
<evidence type="ECO:0000256" key="1">
    <source>
        <dbReference type="ARBA" id="ARBA00004141"/>
    </source>
</evidence>
<dbReference type="RefSeq" id="WP_380717752.1">
    <property type="nucleotide sequence ID" value="NZ_JBHSGI010000009.1"/>
</dbReference>
<dbReference type="SUPFAM" id="SSF103481">
    <property type="entry name" value="Multidrug resistance efflux transporter EmrE"/>
    <property type="match status" value="2"/>
</dbReference>
<feature type="domain" description="EamA" evidence="7">
    <location>
        <begin position="161"/>
        <end position="290"/>
    </location>
</feature>
<feature type="transmembrane region" description="Helical" evidence="6">
    <location>
        <begin position="43"/>
        <end position="61"/>
    </location>
</feature>
<keyword evidence="5 6" id="KW-0472">Membrane</keyword>
<feature type="transmembrane region" description="Helical" evidence="6">
    <location>
        <begin position="106"/>
        <end position="123"/>
    </location>
</feature>
<keyword evidence="9" id="KW-1185">Reference proteome</keyword>
<dbReference type="EMBL" id="JBHSGI010000009">
    <property type="protein sequence ID" value="MFC4669336.1"/>
    <property type="molecule type" value="Genomic_DNA"/>
</dbReference>
<feature type="transmembrane region" description="Helical" evidence="6">
    <location>
        <begin position="274"/>
        <end position="292"/>
    </location>
</feature>
<feature type="transmembrane region" description="Helical" evidence="6">
    <location>
        <begin position="249"/>
        <end position="268"/>
    </location>
</feature>
<dbReference type="InterPro" id="IPR037185">
    <property type="entry name" value="EmrE-like"/>
</dbReference>
<feature type="transmembrane region" description="Helical" evidence="6">
    <location>
        <begin position="128"/>
        <end position="146"/>
    </location>
</feature>
<evidence type="ECO:0000256" key="5">
    <source>
        <dbReference type="ARBA" id="ARBA00023136"/>
    </source>
</evidence>
<evidence type="ECO:0000259" key="7">
    <source>
        <dbReference type="Pfam" id="PF00892"/>
    </source>
</evidence>
<evidence type="ECO:0000256" key="2">
    <source>
        <dbReference type="ARBA" id="ARBA00009853"/>
    </source>
</evidence>
<protein>
    <submittedName>
        <fullName evidence="8">DMT family transporter</fullName>
    </submittedName>
</protein>
<accession>A0ABV9KI75</accession>
<sequence length="312" mass="33115">MPETLSSHRPGLAIAFKLSAMAIFSVMSAMIKAATAEVPSGEAVFFRAFFAIPVILGWLVLRGELRRGLVTRNIRGHFLRGLLGTVGMLLSFAGLSLLPLPEVTAIGYATPIFTMILAAVILGERFRLIRLSAVAVGLVGVVIMLWPRLGGAASLEQGAALGAVLVLGSTMASAMVQIHIRQLVQTEHTAAVVFYFMTSAAVLSLFTLPFGWVVPSGETLALLVGAGLIGGVGQALMTSAYRYGQASMLAPYDYTSMIFAIILGYVWFSELPQAITLMGAALVIAGNVAVILRERYLGIERTKARSVSDPKA</sequence>
<reference evidence="9" key="1">
    <citation type="journal article" date="2019" name="Int. J. Syst. Evol. Microbiol.">
        <title>The Global Catalogue of Microorganisms (GCM) 10K type strain sequencing project: providing services to taxonomists for standard genome sequencing and annotation.</title>
        <authorList>
            <consortium name="The Broad Institute Genomics Platform"/>
            <consortium name="The Broad Institute Genome Sequencing Center for Infectious Disease"/>
            <person name="Wu L."/>
            <person name="Ma J."/>
        </authorList>
    </citation>
    <scope>NUCLEOTIDE SEQUENCE [LARGE SCALE GENOMIC DNA]</scope>
    <source>
        <strain evidence="9">CGMCC 4.7283</strain>
    </source>
</reference>
<gene>
    <name evidence="8" type="ORF">ACFO5X_12295</name>
</gene>
<feature type="transmembrane region" description="Helical" evidence="6">
    <location>
        <begin position="158"/>
        <end position="180"/>
    </location>
</feature>
<comment type="similarity">
    <text evidence="2">Belongs to the drug/metabolite transporter (DMT) superfamily. 10 TMS drug/metabolite exporter (DME) (TC 2.A.7.3) family.</text>
</comment>
<name>A0ABV9KI75_9RHOB</name>
<evidence type="ECO:0000256" key="3">
    <source>
        <dbReference type="ARBA" id="ARBA00022692"/>
    </source>
</evidence>
<keyword evidence="4 6" id="KW-1133">Transmembrane helix</keyword>
<proteinExistence type="inferred from homology"/>
<feature type="transmembrane region" description="Helical" evidence="6">
    <location>
        <begin position="192"/>
        <end position="214"/>
    </location>
</feature>
<comment type="subcellular location">
    <subcellularLocation>
        <location evidence="1">Membrane</location>
        <topology evidence="1">Multi-pass membrane protein</topology>
    </subcellularLocation>
</comment>
<evidence type="ECO:0000256" key="4">
    <source>
        <dbReference type="ARBA" id="ARBA00022989"/>
    </source>
</evidence>
<organism evidence="8 9">
    <name type="scientific">Seohaeicola nanhaiensis</name>
    <dbReference type="NCBI Taxonomy" id="1387282"/>
    <lineage>
        <taxon>Bacteria</taxon>
        <taxon>Pseudomonadati</taxon>
        <taxon>Pseudomonadota</taxon>
        <taxon>Alphaproteobacteria</taxon>
        <taxon>Rhodobacterales</taxon>
        <taxon>Roseobacteraceae</taxon>
        <taxon>Seohaeicola</taxon>
    </lineage>
</organism>
<dbReference type="InterPro" id="IPR000620">
    <property type="entry name" value="EamA_dom"/>
</dbReference>
<comment type="caution">
    <text evidence="8">The sequence shown here is derived from an EMBL/GenBank/DDBJ whole genome shotgun (WGS) entry which is preliminary data.</text>
</comment>
<feature type="domain" description="EamA" evidence="7">
    <location>
        <begin position="13"/>
        <end position="145"/>
    </location>
</feature>
<dbReference type="PANTHER" id="PTHR22911:SF6">
    <property type="entry name" value="SOLUTE CARRIER FAMILY 35 MEMBER G1"/>
    <property type="match status" value="1"/>
</dbReference>
<feature type="transmembrane region" description="Helical" evidence="6">
    <location>
        <begin position="220"/>
        <end position="237"/>
    </location>
</feature>
<dbReference type="Proteomes" id="UP001595973">
    <property type="component" value="Unassembled WGS sequence"/>
</dbReference>
<dbReference type="Pfam" id="PF00892">
    <property type="entry name" value="EamA"/>
    <property type="match status" value="2"/>
</dbReference>